<feature type="region of interest" description="Disordered" evidence="1">
    <location>
        <begin position="551"/>
        <end position="603"/>
    </location>
</feature>
<dbReference type="Proteomes" id="UP000567179">
    <property type="component" value="Unassembled WGS sequence"/>
</dbReference>
<feature type="region of interest" description="Disordered" evidence="1">
    <location>
        <begin position="484"/>
        <end position="539"/>
    </location>
</feature>
<feature type="compositionally biased region" description="Acidic residues" evidence="1">
    <location>
        <begin position="560"/>
        <end position="579"/>
    </location>
</feature>
<accession>A0A8H5EUC2</accession>
<comment type="caution">
    <text evidence="2">The sequence shown here is derived from an EMBL/GenBank/DDBJ whole genome shotgun (WGS) entry which is preliminary data.</text>
</comment>
<protein>
    <submittedName>
        <fullName evidence="2">Uncharacterized protein</fullName>
    </submittedName>
</protein>
<evidence type="ECO:0000313" key="3">
    <source>
        <dbReference type="Proteomes" id="UP000567179"/>
    </source>
</evidence>
<feature type="compositionally biased region" description="Basic residues" evidence="1">
    <location>
        <begin position="589"/>
        <end position="600"/>
    </location>
</feature>
<keyword evidence="3" id="KW-1185">Reference proteome</keyword>
<feature type="compositionally biased region" description="Polar residues" evidence="1">
    <location>
        <begin position="354"/>
        <end position="368"/>
    </location>
</feature>
<sequence>MRSLVVDPITLNTSENLSGGVYSCVNFERSAYIHTSHQILATRHNVAAKKAPLVPPLQVHRISKKKRIPEASSSLSPAPTSSPESTPALLPPLKKTISPDSSTDIEYPEMAPTHGPDDNGDAVVDFHPTGKMPPAFSKGNITARNIAKFQEDYERYFSIRNIAEDQRYLQVKHTIFPDQIKIWIQENDATLAPLTFVNFIEAMRAEFLDGDWESSHIRLTVRRPMADDESFDAYATSVKINNNLLPAGIKLSNASLRECLRAGWNSALNAEWDCLPRDRQEAITAINQNNLAEWIKKVKALGLQAAAKTTHLARVIEEQVRARIEALEKERASKARSSSSSSTNFVAATIPAGESSSNKRGASANNISERNKARNKTQSKPESSSSSTTSTSKAGKTWQDWSLTMEEKLTLKAYDGCTRCRRYYVYHIHSDCPNPSFRHSADAYRPRLQDFALEEAEYKKKGLRTDPTEEALKARAELDKLHAADASKGANANDDVYDETPAAPKTGKRNVAAIMKFPPARPKVFRQPTPDNPPLPPATASIEEIVSDDMAPPADKDAEMPDQADNDPTSSEDETESEGDSGSTSDNKAKRKTNRDKTKRTVNGVVMQGFKKSYVPHGSDSDTVSTPPPLTGEHLLWSPFIINDGIRTRKARTLLDHGSYTNLIRRDTAIKCGLTIHRLDEPLITGNAINPDEKQEFVHDEYVIIQVSSQNGAWTSLDFIAVVTDSLVHFSKLFAIFFVQIG</sequence>
<proteinExistence type="predicted"/>
<dbReference type="EMBL" id="JAACJJ010000056">
    <property type="protein sequence ID" value="KAF5312704.1"/>
    <property type="molecule type" value="Genomic_DNA"/>
</dbReference>
<feature type="compositionally biased region" description="Low complexity" evidence="1">
    <location>
        <begin position="383"/>
        <end position="392"/>
    </location>
</feature>
<reference evidence="2 3" key="1">
    <citation type="journal article" date="2020" name="ISME J.">
        <title>Uncovering the hidden diversity of litter-decomposition mechanisms in mushroom-forming fungi.</title>
        <authorList>
            <person name="Floudas D."/>
            <person name="Bentzer J."/>
            <person name="Ahren D."/>
            <person name="Johansson T."/>
            <person name="Persson P."/>
            <person name="Tunlid A."/>
        </authorList>
    </citation>
    <scope>NUCLEOTIDE SEQUENCE [LARGE SCALE GENOMIC DNA]</scope>
    <source>
        <strain evidence="2 3">CBS 101986</strain>
    </source>
</reference>
<gene>
    <name evidence="2" type="ORF">D9619_003693</name>
</gene>
<organism evidence="2 3">
    <name type="scientific">Psilocybe cf. subviscida</name>
    <dbReference type="NCBI Taxonomy" id="2480587"/>
    <lineage>
        <taxon>Eukaryota</taxon>
        <taxon>Fungi</taxon>
        <taxon>Dikarya</taxon>
        <taxon>Basidiomycota</taxon>
        <taxon>Agaricomycotina</taxon>
        <taxon>Agaricomycetes</taxon>
        <taxon>Agaricomycetidae</taxon>
        <taxon>Agaricales</taxon>
        <taxon>Agaricineae</taxon>
        <taxon>Strophariaceae</taxon>
        <taxon>Psilocybe</taxon>
    </lineage>
</organism>
<feature type="region of interest" description="Disordered" evidence="1">
    <location>
        <begin position="330"/>
        <end position="397"/>
    </location>
</feature>
<feature type="compositionally biased region" description="Low complexity" evidence="1">
    <location>
        <begin position="70"/>
        <end position="93"/>
    </location>
</feature>
<evidence type="ECO:0000313" key="2">
    <source>
        <dbReference type="EMBL" id="KAF5312704.1"/>
    </source>
</evidence>
<dbReference type="AlphaFoldDB" id="A0A8H5EUC2"/>
<feature type="region of interest" description="Disordered" evidence="1">
    <location>
        <begin position="60"/>
        <end position="102"/>
    </location>
</feature>
<evidence type="ECO:0000256" key="1">
    <source>
        <dbReference type="SAM" id="MobiDB-lite"/>
    </source>
</evidence>
<name>A0A8H5EUC2_9AGAR</name>